<dbReference type="PANTHER" id="PTHR30514:SF10">
    <property type="entry name" value="MURR_RPIR FAMILY TRANSCRIPTIONAL REGULATOR"/>
    <property type="match status" value="1"/>
</dbReference>
<dbReference type="InterPro" id="IPR000281">
    <property type="entry name" value="HTH_RpiR"/>
</dbReference>
<evidence type="ECO:0000313" key="7">
    <source>
        <dbReference type="Proteomes" id="UP000050969"/>
    </source>
</evidence>
<keyword evidence="3" id="KW-0804">Transcription</keyword>
<dbReference type="Pfam" id="PF01418">
    <property type="entry name" value="HTH_6"/>
    <property type="match status" value="1"/>
</dbReference>
<keyword evidence="2" id="KW-0238">DNA-binding</keyword>
<dbReference type="Gene3D" id="1.10.10.10">
    <property type="entry name" value="Winged helix-like DNA-binding domain superfamily/Winged helix DNA-binding domain"/>
    <property type="match status" value="1"/>
</dbReference>
<gene>
    <name evidence="6" type="ORF">IV56_GL002302</name>
</gene>
<dbReference type="InterPro" id="IPR047640">
    <property type="entry name" value="RpiR-like"/>
</dbReference>
<keyword evidence="7" id="KW-1185">Reference proteome</keyword>
<evidence type="ECO:0000256" key="1">
    <source>
        <dbReference type="ARBA" id="ARBA00023015"/>
    </source>
</evidence>
<dbReference type="PATRIC" id="fig|1293598.4.peg.2405"/>
<dbReference type="GO" id="GO:0097367">
    <property type="term" value="F:carbohydrate derivative binding"/>
    <property type="evidence" value="ECO:0007669"/>
    <property type="project" value="InterPro"/>
</dbReference>
<dbReference type="PANTHER" id="PTHR30514">
    <property type="entry name" value="GLUCOKINASE"/>
    <property type="match status" value="1"/>
</dbReference>
<dbReference type="PROSITE" id="PS51071">
    <property type="entry name" value="HTH_RPIR"/>
    <property type="match status" value="1"/>
</dbReference>
<dbReference type="CDD" id="cd05013">
    <property type="entry name" value="SIS_RpiR"/>
    <property type="match status" value="1"/>
</dbReference>
<organism evidence="6 7">
    <name type="scientific">Lacticaseibacillus saniviri JCM 17471 = DSM 24301</name>
    <dbReference type="NCBI Taxonomy" id="1293598"/>
    <lineage>
        <taxon>Bacteria</taxon>
        <taxon>Bacillati</taxon>
        <taxon>Bacillota</taxon>
        <taxon>Bacilli</taxon>
        <taxon>Lactobacillales</taxon>
        <taxon>Lactobacillaceae</taxon>
        <taxon>Lacticaseibacillus</taxon>
    </lineage>
</organism>
<dbReference type="InterPro" id="IPR046348">
    <property type="entry name" value="SIS_dom_sf"/>
</dbReference>
<dbReference type="Pfam" id="PF01380">
    <property type="entry name" value="SIS"/>
    <property type="match status" value="1"/>
</dbReference>
<feature type="domain" description="HTH rpiR-type" evidence="4">
    <location>
        <begin position="1"/>
        <end position="64"/>
    </location>
</feature>
<dbReference type="STRING" id="1293598.IV56_GL002302"/>
<evidence type="ECO:0000256" key="3">
    <source>
        <dbReference type="ARBA" id="ARBA00023163"/>
    </source>
</evidence>
<dbReference type="SUPFAM" id="SSF46689">
    <property type="entry name" value="Homeodomain-like"/>
    <property type="match status" value="1"/>
</dbReference>
<dbReference type="GO" id="GO:0003677">
    <property type="term" value="F:DNA binding"/>
    <property type="evidence" value="ECO:0007669"/>
    <property type="project" value="UniProtKB-KW"/>
</dbReference>
<dbReference type="EMBL" id="JQCE01000064">
    <property type="protein sequence ID" value="KRO15533.1"/>
    <property type="molecule type" value="Genomic_DNA"/>
</dbReference>
<sequence>MSTTEQRLGQFMLDHLEQVPQLSVSELAQQSRVSQATVVRFAKHLGLDGYKTLKVELARASNGNAALYDEVSPKDSLNVIKAKMALRIQRTIETTNEQLTTHRISSAVRLLRDAQILHVYGLGASDLVAQDITQKFLRVGKVVINTSDTHQMAVNLLIKNSEQVLFLVSHSGRTVETVKLAELAVSQGIPVIALTTDIRSPLAKYAQVVLISDGSENRLQVRSAATTSLVSQLYVVDLVYYHYLQKDYQVNAKKLTDSSETIDQLFHSHNRRD</sequence>
<evidence type="ECO:0000259" key="5">
    <source>
        <dbReference type="PROSITE" id="PS51464"/>
    </source>
</evidence>
<dbReference type="InterPro" id="IPR009057">
    <property type="entry name" value="Homeodomain-like_sf"/>
</dbReference>
<accession>A0A0R2MUP3</accession>
<dbReference type="AlphaFoldDB" id="A0A0R2MUP3"/>
<dbReference type="InterPro" id="IPR035472">
    <property type="entry name" value="RpiR-like_SIS"/>
</dbReference>
<comment type="caution">
    <text evidence="6">The sequence shown here is derived from an EMBL/GenBank/DDBJ whole genome shotgun (WGS) entry which is preliminary data.</text>
</comment>
<keyword evidence="1" id="KW-0805">Transcription regulation</keyword>
<evidence type="ECO:0000259" key="4">
    <source>
        <dbReference type="PROSITE" id="PS51071"/>
    </source>
</evidence>
<evidence type="ECO:0000256" key="2">
    <source>
        <dbReference type="ARBA" id="ARBA00023125"/>
    </source>
</evidence>
<dbReference type="SUPFAM" id="SSF53697">
    <property type="entry name" value="SIS domain"/>
    <property type="match status" value="1"/>
</dbReference>
<name>A0A0R2MUP3_9LACO</name>
<dbReference type="Proteomes" id="UP000050969">
    <property type="component" value="Unassembled WGS sequence"/>
</dbReference>
<dbReference type="Gene3D" id="3.40.50.10490">
    <property type="entry name" value="Glucose-6-phosphate isomerase like protein, domain 1"/>
    <property type="match status" value="1"/>
</dbReference>
<dbReference type="PROSITE" id="PS51464">
    <property type="entry name" value="SIS"/>
    <property type="match status" value="1"/>
</dbReference>
<dbReference type="InterPro" id="IPR001347">
    <property type="entry name" value="SIS_dom"/>
</dbReference>
<proteinExistence type="predicted"/>
<dbReference type="GO" id="GO:0003700">
    <property type="term" value="F:DNA-binding transcription factor activity"/>
    <property type="evidence" value="ECO:0007669"/>
    <property type="project" value="InterPro"/>
</dbReference>
<dbReference type="GO" id="GO:1901135">
    <property type="term" value="P:carbohydrate derivative metabolic process"/>
    <property type="evidence" value="ECO:0007669"/>
    <property type="project" value="InterPro"/>
</dbReference>
<reference evidence="6 7" key="1">
    <citation type="journal article" date="2015" name="Genome Announc.">
        <title>Expanding the biotechnology potential of lactobacilli through comparative genomics of 213 strains and associated genera.</title>
        <authorList>
            <person name="Sun Z."/>
            <person name="Harris H.M."/>
            <person name="McCann A."/>
            <person name="Guo C."/>
            <person name="Argimon S."/>
            <person name="Zhang W."/>
            <person name="Yang X."/>
            <person name="Jeffery I.B."/>
            <person name="Cooney J.C."/>
            <person name="Kagawa T.F."/>
            <person name="Liu W."/>
            <person name="Song Y."/>
            <person name="Salvetti E."/>
            <person name="Wrobel A."/>
            <person name="Rasinkangas P."/>
            <person name="Parkhill J."/>
            <person name="Rea M.C."/>
            <person name="O'Sullivan O."/>
            <person name="Ritari J."/>
            <person name="Douillard F.P."/>
            <person name="Paul Ross R."/>
            <person name="Yang R."/>
            <person name="Briner A.E."/>
            <person name="Felis G.E."/>
            <person name="de Vos W.M."/>
            <person name="Barrangou R."/>
            <person name="Klaenhammer T.R."/>
            <person name="Caufield P.W."/>
            <person name="Cui Y."/>
            <person name="Zhang H."/>
            <person name="O'Toole P.W."/>
        </authorList>
    </citation>
    <scope>NUCLEOTIDE SEQUENCE [LARGE SCALE GENOMIC DNA]</scope>
    <source>
        <strain evidence="6 7">DSM 24301</strain>
    </source>
</reference>
<dbReference type="InterPro" id="IPR036388">
    <property type="entry name" value="WH-like_DNA-bd_sf"/>
</dbReference>
<feature type="domain" description="SIS" evidence="5">
    <location>
        <begin position="107"/>
        <end position="249"/>
    </location>
</feature>
<evidence type="ECO:0000313" key="6">
    <source>
        <dbReference type="EMBL" id="KRO15533.1"/>
    </source>
</evidence>
<protein>
    <recommendedName>
        <fullName evidence="8">Transcriptional regulator</fullName>
    </recommendedName>
</protein>
<evidence type="ECO:0008006" key="8">
    <source>
        <dbReference type="Google" id="ProtNLM"/>
    </source>
</evidence>